<evidence type="ECO:0000256" key="2">
    <source>
        <dbReference type="SAM" id="SignalP"/>
    </source>
</evidence>
<evidence type="ECO:0000313" key="5">
    <source>
        <dbReference type="RefSeq" id="XP_022304172.1"/>
    </source>
</evidence>
<keyword evidence="2" id="KW-0732">Signal</keyword>
<feature type="transmembrane region" description="Helical" evidence="1">
    <location>
        <begin position="297"/>
        <end position="320"/>
    </location>
</feature>
<gene>
    <name evidence="5" type="primary">LOC111111468</name>
</gene>
<dbReference type="GeneID" id="111111468"/>
<keyword evidence="1" id="KW-0472">Membrane</keyword>
<accession>A0A8B8BLG3</accession>
<dbReference type="OrthoDB" id="6153299at2759"/>
<name>A0A8B8BLG3_CRAVI</name>
<dbReference type="SUPFAM" id="SSF56436">
    <property type="entry name" value="C-type lectin-like"/>
    <property type="match status" value="1"/>
</dbReference>
<dbReference type="RefSeq" id="XP_022304172.1">
    <property type="nucleotide sequence ID" value="XM_022448464.1"/>
</dbReference>
<dbReference type="CDD" id="cd00037">
    <property type="entry name" value="CLECT"/>
    <property type="match status" value="1"/>
</dbReference>
<dbReference type="KEGG" id="cvn:111111468"/>
<evidence type="ECO:0000256" key="1">
    <source>
        <dbReference type="SAM" id="Phobius"/>
    </source>
</evidence>
<keyword evidence="1" id="KW-0812">Transmembrane</keyword>
<keyword evidence="1" id="KW-1133">Transmembrane helix</keyword>
<feature type="signal peptide" evidence="2">
    <location>
        <begin position="1"/>
        <end position="18"/>
    </location>
</feature>
<feature type="domain" description="C-type lectin" evidence="3">
    <location>
        <begin position="34"/>
        <end position="147"/>
    </location>
</feature>
<evidence type="ECO:0000313" key="4">
    <source>
        <dbReference type="Proteomes" id="UP000694844"/>
    </source>
</evidence>
<proteinExistence type="predicted"/>
<feature type="chain" id="PRO_5034420970" evidence="2">
    <location>
        <begin position="19"/>
        <end position="333"/>
    </location>
</feature>
<reference evidence="5" key="1">
    <citation type="submission" date="2025-08" db="UniProtKB">
        <authorList>
            <consortium name="RefSeq"/>
        </authorList>
    </citation>
    <scope>IDENTIFICATION</scope>
    <source>
        <tissue evidence="5">Whole sample</tissue>
    </source>
</reference>
<sequence length="333" mass="38347">MMFKLLAILFASAYASLSDKDPRCRFRLHYPGASWHTAYDVCAKENKTLAKVSFENLNMIYEFLEEVYQLTAQILNELGETDAMWIRGFSRPSNNESMDENCRSIDPTIGINVRNTEEPGIFCLYYNKTDKKLHTGSCTSSKPFLCESKTQDKEDCFLTSVLSTLKNENPITIYTDQLTQEDTNETTCKKSCSYKCYGYIHFENNCFTYIYKAEGNAPVYFPSTELKHKAIFIYNNGTYPESNPKPLHDWCPEMTEEVIKQKIDKIKEDLLVKKKETSRYNRTLTSAPDPRQSAKNLGLVGVTVICVVVAVIILPDYINLYRKCQSKTKRHRD</sequence>
<keyword evidence="4" id="KW-1185">Reference proteome</keyword>
<dbReference type="Proteomes" id="UP000694844">
    <property type="component" value="Chromosome 9"/>
</dbReference>
<dbReference type="Gene3D" id="3.10.100.10">
    <property type="entry name" value="Mannose-Binding Protein A, subunit A"/>
    <property type="match status" value="1"/>
</dbReference>
<organism evidence="4 5">
    <name type="scientific">Crassostrea virginica</name>
    <name type="common">Eastern oyster</name>
    <dbReference type="NCBI Taxonomy" id="6565"/>
    <lineage>
        <taxon>Eukaryota</taxon>
        <taxon>Metazoa</taxon>
        <taxon>Spiralia</taxon>
        <taxon>Lophotrochozoa</taxon>
        <taxon>Mollusca</taxon>
        <taxon>Bivalvia</taxon>
        <taxon>Autobranchia</taxon>
        <taxon>Pteriomorphia</taxon>
        <taxon>Ostreida</taxon>
        <taxon>Ostreoidea</taxon>
        <taxon>Ostreidae</taxon>
        <taxon>Crassostrea</taxon>
    </lineage>
</organism>
<dbReference type="InterPro" id="IPR016187">
    <property type="entry name" value="CTDL_fold"/>
</dbReference>
<dbReference type="AlphaFoldDB" id="A0A8B8BLG3"/>
<dbReference type="InterPro" id="IPR016186">
    <property type="entry name" value="C-type_lectin-like/link_sf"/>
</dbReference>
<dbReference type="InterPro" id="IPR001304">
    <property type="entry name" value="C-type_lectin-like"/>
</dbReference>
<protein>
    <submittedName>
        <fullName evidence="5">Uncharacterized protein LOC111111468</fullName>
    </submittedName>
</protein>
<evidence type="ECO:0000259" key="3">
    <source>
        <dbReference type="Pfam" id="PF00059"/>
    </source>
</evidence>
<dbReference type="Pfam" id="PF00059">
    <property type="entry name" value="Lectin_C"/>
    <property type="match status" value="1"/>
</dbReference>